<name>A0AAV1ANF0_VICFA</name>
<dbReference type="PANTHER" id="PTHR35099:SF10">
    <property type="entry name" value="BZIP DOMAIN-CONTAINING PROTEIN"/>
    <property type="match status" value="1"/>
</dbReference>
<gene>
    <name evidence="3" type="ORF">VFH_V004400</name>
</gene>
<feature type="coiled-coil region" evidence="1">
    <location>
        <begin position="107"/>
        <end position="148"/>
    </location>
</feature>
<evidence type="ECO:0000313" key="4">
    <source>
        <dbReference type="Proteomes" id="UP001157006"/>
    </source>
</evidence>
<evidence type="ECO:0000256" key="1">
    <source>
        <dbReference type="SAM" id="Coils"/>
    </source>
</evidence>
<organism evidence="3 4">
    <name type="scientific">Vicia faba</name>
    <name type="common">Broad bean</name>
    <name type="synonym">Faba vulgaris</name>
    <dbReference type="NCBI Taxonomy" id="3906"/>
    <lineage>
        <taxon>Eukaryota</taxon>
        <taxon>Viridiplantae</taxon>
        <taxon>Streptophyta</taxon>
        <taxon>Embryophyta</taxon>
        <taxon>Tracheophyta</taxon>
        <taxon>Spermatophyta</taxon>
        <taxon>Magnoliopsida</taxon>
        <taxon>eudicotyledons</taxon>
        <taxon>Gunneridae</taxon>
        <taxon>Pentapetalae</taxon>
        <taxon>rosids</taxon>
        <taxon>fabids</taxon>
        <taxon>Fabales</taxon>
        <taxon>Fabaceae</taxon>
        <taxon>Papilionoideae</taxon>
        <taxon>50 kb inversion clade</taxon>
        <taxon>NPAAA clade</taxon>
        <taxon>Hologalegina</taxon>
        <taxon>IRL clade</taxon>
        <taxon>Fabeae</taxon>
        <taxon>Vicia</taxon>
    </lineage>
</organism>
<reference evidence="3 4" key="1">
    <citation type="submission" date="2023-01" db="EMBL/GenBank/DDBJ databases">
        <authorList>
            <person name="Kreplak J."/>
        </authorList>
    </citation>
    <scope>NUCLEOTIDE SEQUENCE [LARGE SCALE GENOMIC DNA]</scope>
</reference>
<keyword evidence="1" id="KW-0175">Coiled coil</keyword>
<protein>
    <submittedName>
        <fullName evidence="3">Uncharacterized protein</fullName>
    </submittedName>
</protein>
<dbReference type="Proteomes" id="UP001157006">
    <property type="component" value="Chromosome 5"/>
</dbReference>
<keyword evidence="4" id="KW-1185">Reference proteome</keyword>
<dbReference type="PANTHER" id="PTHR35099">
    <property type="entry name" value="OS02G0182700 PROTEIN"/>
    <property type="match status" value="1"/>
</dbReference>
<dbReference type="EMBL" id="OX451740">
    <property type="protein sequence ID" value="CAI8611816.1"/>
    <property type="molecule type" value="Genomic_DNA"/>
</dbReference>
<accession>A0AAV1ANF0</accession>
<sequence>MCDRDWVNLALADDSIVADTLLRFNLPQPPPPPLHLHWTVRQPRSRFLPKPDVTRASPTTPLTWSAAATSASEESSLPTKLTKTSRSKVCNQKETVTTKNSKRKKTLAELREEESLLLKERINLKNELVSLRLTVEKEKATNERLKRMKLDFDSQHNTNTATISEICKQEPKFVLPDLNL</sequence>
<evidence type="ECO:0000313" key="3">
    <source>
        <dbReference type="EMBL" id="CAI8611816.1"/>
    </source>
</evidence>
<proteinExistence type="predicted"/>
<feature type="compositionally biased region" description="Low complexity" evidence="2">
    <location>
        <begin position="56"/>
        <end position="79"/>
    </location>
</feature>
<dbReference type="AlphaFoldDB" id="A0AAV1ANF0"/>
<feature type="region of interest" description="Disordered" evidence="2">
    <location>
        <begin position="49"/>
        <end position="85"/>
    </location>
</feature>
<evidence type="ECO:0000256" key="2">
    <source>
        <dbReference type="SAM" id="MobiDB-lite"/>
    </source>
</evidence>